<dbReference type="SUPFAM" id="SSF56219">
    <property type="entry name" value="DNase I-like"/>
    <property type="match status" value="1"/>
</dbReference>
<dbReference type="Gene3D" id="3.60.10.10">
    <property type="entry name" value="Endonuclease/exonuclease/phosphatase"/>
    <property type="match status" value="1"/>
</dbReference>
<organism evidence="1">
    <name type="scientific">Homalodisca liturata</name>
    <dbReference type="NCBI Taxonomy" id="320908"/>
    <lineage>
        <taxon>Eukaryota</taxon>
        <taxon>Metazoa</taxon>
        <taxon>Ecdysozoa</taxon>
        <taxon>Arthropoda</taxon>
        <taxon>Hexapoda</taxon>
        <taxon>Insecta</taxon>
        <taxon>Pterygota</taxon>
        <taxon>Neoptera</taxon>
        <taxon>Paraneoptera</taxon>
        <taxon>Hemiptera</taxon>
        <taxon>Auchenorrhyncha</taxon>
        <taxon>Membracoidea</taxon>
        <taxon>Cicadellidae</taxon>
        <taxon>Cicadellinae</taxon>
        <taxon>Proconiini</taxon>
        <taxon>Homalodisca</taxon>
    </lineage>
</organism>
<dbReference type="EMBL" id="GECU01015479">
    <property type="protein sequence ID" value="JAS92227.1"/>
    <property type="molecule type" value="Transcribed_RNA"/>
</dbReference>
<proteinExistence type="predicted"/>
<dbReference type="InterPro" id="IPR036691">
    <property type="entry name" value="Endo/exonu/phosph_ase_sf"/>
</dbReference>
<feature type="non-terminal residue" evidence="1">
    <location>
        <position position="1"/>
    </location>
</feature>
<reference evidence="1" key="1">
    <citation type="submission" date="2015-11" db="EMBL/GenBank/DDBJ databases">
        <title>De novo transcriptome assembly of four potential Pierce s Disease insect vectors from Arizona vineyards.</title>
        <authorList>
            <person name="Tassone E.E."/>
        </authorList>
    </citation>
    <scope>NUCLEOTIDE SEQUENCE</scope>
</reference>
<protein>
    <submittedName>
        <fullName evidence="1">Uncharacterized protein</fullName>
    </submittedName>
</protein>
<name>A0A1B6IZ81_9HEMI</name>
<sequence>EETKPEILIFSEHGLKQDQIEENFQIPYYSLRAHYSRAVHKQGGVAIYVVEGLEAHTESIEIHQLCEELTCELALVKIKIKNFTIQVMGIYRSPAGNIDDALNILSQSLEDTKAELATYCNGRYKY</sequence>
<gene>
    <name evidence="1" type="ORF">g.55843</name>
</gene>
<evidence type="ECO:0000313" key="1">
    <source>
        <dbReference type="EMBL" id="JAS92227.1"/>
    </source>
</evidence>
<dbReference type="AlphaFoldDB" id="A0A1B6IZ81"/>
<accession>A0A1B6IZ81</accession>